<evidence type="ECO:0000256" key="1">
    <source>
        <dbReference type="SAM" id="Phobius"/>
    </source>
</evidence>
<dbReference type="PRINTS" id="PR00702">
    <property type="entry name" value="ACRIFLAVINRP"/>
</dbReference>
<feature type="transmembrane region" description="Helical" evidence="1">
    <location>
        <begin position="340"/>
        <end position="359"/>
    </location>
</feature>
<reference evidence="2" key="2">
    <citation type="journal article" date="2021" name="PeerJ">
        <title>Extensive microbial diversity within the chicken gut microbiome revealed by metagenomics and culture.</title>
        <authorList>
            <person name="Gilroy R."/>
            <person name="Ravi A."/>
            <person name="Getino M."/>
            <person name="Pursley I."/>
            <person name="Horton D.L."/>
            <person name="Alikhan N.F."/>
            <person name="Baker D."/>
            <person name="Gharbi K."/>
            <person name="Hall N."/>
            <person name="Watson M."/>
            <person name="Adriaenssens E.M."/>
            <person name="Foster-Nyarko E."/>
            <person name="Jarju S."/>
            <person name="Secka A."/>
            <person name="Antonio M."/>
            <person name="Oren A."/>
            <person name="Chaudhuri R.R."/>
            <person name="La Ragione R."/>
            <person name="Hildebrand F."/>
            <person name="Pallen M.J."/>
        </authorList>
    </citation>
    <scope>NUCLEOTIDE SEQUENCE</scope>
    <source>
        <strain evidence="2">ChiHecec2B26-709</strain>
    </source>
</reference>
<feature type="transmembrane region" description="Helical" evidence="1">
    <location>
        <begin position="436"/>
        <end position="462"/>
    </location>
</feature>
<keyword evidence="1" id="KW-0812">Transmembrane</keyword>
<feature type="transmembrane region" description="Helical" evidence="1">
    <location>
        <begin position="990"/>
        <end position="1017"/>
    </location>
</feature>
<keyword evidence="1" id="KW-1133">Transmembrane helix</keyword>
<comment type="caution">
    <text evidence="2">The sequence shown here is derived from an EMBL/GenBank/DDBJ whole genome shotgun (WGS) entry which is preliminary data.</text>
</comment>
<dbReference type="Gene3D" id="3.30.70.1440">
    <property type="entry name" value="Multidrug efflux transporter AcrB pore domain"/>
    <property type="match status" value="1"/>
</dbReference>
<dbReference type="SUPFAM" id="SSF82714">
    <property type="entry name" value="Multidrug efflux transporter AcrB TolC docking domain, DN and DC subdomains"/>
    <property type="match status" value="2"/>
</dbReference>
<dbReference type="Gene3D" id="1.20.1640.10">
    <property type="entry name" value="Multidrug efflux transporter AcrB transmembrane domain"/>
    <property type="match status" value="2"/>
</dbReference>
<sequence length="1031" mass="113015">MDNRKSPLILWTIRHKSIIYLILVVLVGIGIYGISKMNKDEYPSFEIKQGLVAAVYPGASSLQVEEQVAKPVEQVLLSFDEVNSQNLQITSKDGICYMLVDLVSPARTKDEVWSKIKMKLNETKSTLPPGVLALVVIDDFASVSSSLIAMESEDKSYSELKALADELCDRLRQIPELAAVTVYGSLDEEIAVTVDMEKLSGYGISPSSLMLGYQSSTLQVPSGSFNTSYASSPIHIESPVSSEREIAERIVWSDPSGGIVRLKDIAKVERRYKDPSSFVNYNGNSCLIISVEMRPDNDIVAFGKKLDKVIDEYEQELPDSVTMTRITDQPKLVRNSVFSFLRDLVISMIVVIIVMLMLFPVRSALIASSGVPVCTAVALAVMFLTGIGLNTVTLAGLIVVLGMIVDDSIITMDGYMGELGKGMSREDAAQSSARELVTPMVTATTALSLMFFPCLGIITGYLGDFVTYFPWVVAIALTASLLYAIFVVPSLEVRFIKSASVEQKSLFSRIQNKFFTALQGAYDSAQDWCFHHPRLTLGAGVGAVVLAVVLFLQLNIQMMPMADRDFFAVEVSLDSNAGLEDTKAVVDSLQNMFLKDSRIESVTSFIGSSAPRFTATYTPATPAPNYAQLIVNTRSIEATKSLLPEYEEKYEHYFPEALIRIKQMDYQAATPIEIRVQGADLDVIKPVADTIKSHMQGRRDELKWVHSTVDDYLSCVEVKLDADEAARLGVNKAMLSLSVAGTFSGMPLASLWEGDKSIPVNLYSSGVTDGMSYDMIGNQQVSTSMPGVSVPLRQVADIQPGWEPAQRTRYASEETIIISADMKNGQSQPASMKEIRKFVDGLDLPEGVHVSYGGLTEINNGVIPQIGLAFLCAVAVMFILLLIHFRKISIAVLTIVLSALCLFGAFLGLWVFGLDFSITAALGLISLVGIIVRNGIILFEYAEELRFRGGLSIKEAAAMAGKRRMRPIFLTSCTTALGVLPMILSGDQLWLPMGVVICFGTLLSVVMITLIMPVSYWQIFRKDKRPKEVTE</sequence>
<dbReference type="SUPFAM" id="SSF82693">
    <property type="entry name" value="Multidrug efflux transporter AcrB pore domain, PN1, PN2, PC1 and PC2 subdomains"/>
    <property type="match status" value="2"/>
</dbReference>
<dbReference type="EMBL" id="DVLC01000071">
    <property type="protein sequence ID" value="HIT46952.1"/>
    <property type="molecule type" value="Genomic_DNA"/>
</dbReference>
<dbReference type="InterPro" id="IPR001036">
    <property type="entry name" value="Acrflvin-R"/>
</dbReference>
<dbReference type="InterPro" id="IPR027463">
    <property type="entry name" value="AcrB_DN_DC_subdom"/>
</dbReference>
<feature type="transmembrane region" description="Helical" evidence="1">
    <location>
        <begin position="535"/>
        <end position="554"/>
    </location>
</feature>
<gene>
    <name evidence="2" type="ORF">IAC35_03730</name>
</gene>
<organism evidence="2 3">
    <name type="scientific">Candidatus Cryptobacteroides merdipullorum</name>
    <dbReference type="NCBI Taxonomy" id="2840771"/>
    <lineage>
        <taxon>Bacteria</taxon>
        <taxon>Pseudomonadati</taxon>
        <taxon>Bacteroidota</taxon>
        <taxon>Bacteroidia</taxon>
        <taxon>Bacteroidales</taxon>
        <taxon>Candidatus Cryptobacteroides</taxon>
    </lineage>
</organism>
<dbReference type="AlphaFoldDB" id="A0A9D1GPP9"/>
<dbReference type="Pfam" id="PF00873">
    <property type="entry name" value="ACR_tran"/>
    <property type="match status" value="1"/>
</dbReference>
<protein>
    <submittedName>
        <fullName evidence="2">Efflux RND transporter permease subunit</fullName>
    </submittedName>
</protein>
<evidence type="ECO:0000313" key="2">
    <source>
        <dbReference type="EMBL" id="HIT46952.1"/>
    </source>
</evidence>
<feature type="transmembrane region" description="Helical" evidence="1">
    <location>
        <begin position="968"/>
        <end position="984"/>
    </location>
</feature>
<feature type="transmembrane region" description="Helical" evidence="1">
    <location>
        <begin position="918"/>
        <end position="939"/>
    </location>
</feature>
<feature type="transmembrane region" description="Helical" evidence="1">
    <location>
        <begin position="862"/>
        <end position="883"/>
    </location>
</feature>
<dbReference type="PANTHER" id="PTHR32063">
    <property type="match status" value="1"/>
</dbReference>
<dbReference type="GO" id="GO:0005886">
    <property type="term" value="C:plasma membrane"/>
    <property type="evidence" value="ECO:0007669"/>
    <property type="project" value="TreeGrafter"/>
</dbReference>
<evidence type="ECO:0000313" key="3">
    <source>
        <dbReference type="Proteomes" id="UP000886881"/>
    </source>
</evidence>
<dbReference type="SUPFAM" id="SSF82866">
    <property type="entry name" value="Multidrug efflux transporter AcrB transmembrane domain"/>
    <property type="match status" value="2"/>
</dbReference>
<feature type="transmembrane region" description="Helical" evidence="1">
    <location>
        <begin position="18"/>
        <end position="35"/>
    </location>
</feature>
<dbReference type="Proteomes" id="UP000886881">
    <property type="component" value="Unassembled WGS sequence"/>
</dbReference>
<dbReference type="Gene3D" id="3.30.2090.10">
    <property type="entry name" value="Multidrug efflux transporter AcrB TolC docking domain, DN and DC subdomains"/>
    <property type="match status" value="2"/>
</dbReference>
<feature type="transmembrane region" description="Helical" evidence="1">
    <location>
        <begin position="890"/>
        <end position="912"/>
    </location>
</feature>
<feature type="transmembrane region" description="Helical" evidence="1">
    <location>
        <begin position="468"/>
        <end position="488"/>
    </location>
</feature>
<dbReference type="GO" id="GO:0042910">
    <property type="term" value="F:xenobiotic transmembrane transporter activity"/>
    <property type="evidence" value="ECO:0007669"/>
    <property type="project" value="TreeGrafter"/>
</dbReference>
<accession>A0A9D1GPP9</accession>
<reference evidence="2" key="1">
    <citation type="submission" date="2020-10" db="EMBL/GenBank/DDBJ databases">
        <authorList>
            <person name="Gilroy R."/>
        </authorList>
    </citation>
    <scope>NUCLEOTIDE SEQUENCE</scope>
    <source>
        <strain evidence="2">ChiHecec2B26-709</strain>
    </source>
</reference>
<dbReference type="PANTHER" id="PTHR32063:SF18">
    <property type="entry name" value="CATION EFFLUX SYSTEM PROTEIN"/>
    <property type="match status" value="1"/>
</dbReference>
<name>A0A9D1GPP9_9BACT</name>
<keyword evidence="1" id="KW-0472">Membrane</keyword>
<proteinExistence type="predicted"/>
<dbReference type="Gene3D" id="3.30.70.1430">
    <property type="entry name" value="Multidrug efflux transporter AcrB pore domain"/>
    <property type="match status" value="2"/>
</dbReference>
<dbReference type="Gene3D" id="3.30.70.1320">
    <property type="entry name" value="Multidrug efflux transporter AcrB pore domain like"/>
    <property type="match status" value="1"/>
</dbReference>